<dbReference type="PROSITE" id="PS51006">
    <property type="entry name" value="PABS_2"/>
    <property type="match status" value="1"/>
</dbReference>
<dbReference type="SUPFAM" id="SSF53335">
    <property type="entry name" value="S-adenosyl-L-methionine-dependent methyltransferases"/>
    <property type="match status" value="1"/>
</dbReference>
<keyword evidence="4" id="KW-0472">Membrane</keyword>
<evidence type="ECO:0000256" key="1">
    <source>
        <dbReference type="ARBA" id="ARBA00007867"/>
    </source>
</evidence>
<feature type="domain" description="PABS" evidence="5">
    <location>
        <begin position="287"/>
        <end position="444"/>
    </location>
</feature>
<evidence type="ECO:0000256" key="2">
    <source>
        <dbReference type="ARBA" id="ARBA00022679"/>
    </source>
</evidence>
<comment type="similarity">
    <text evidence="1">Belongs to the spermidine/spermine synthase family.</text>
</comment>
<dbReference type="AlphaFoldDB" id="A0A3B0WTA7"/>
<dbReference type="GO" id="GO:0016740">
    <property type="term" value="F:transferase activity"/>
    <property type="evidence" value="ECO:0007669"/>
    <property type="project" value="UniProtKB-KW"/>
</dbReference>
<feature type="transmembrane region" description="Helical" evidence="4">
    <location>
        <begin position="201"/>
        <end position="222"/>
    </location>
</feature>
<dbReference type="EMBL" id="UOFH01000022">
    <property type="protein sequence ID" value="VAW58641.1"/>
    <property type="molecule type" value="Genomic_DNA"/>
</dbReference>
<feature type="transmembrane region" description="Helical" evidence="4">
    <location>
        <begin position="38"/>
        <end position="57"/>
    </location>
</feature>
<dbReference type="InterPro" id="IPR030374">
    <property type="entry name" value="PABS"/>
</dbReference>
<proteinExistence type="inferred from homology"/>
<protein>
    <recommendedName>
        <fullName evidence="5">PABS domain-containing protein</fullName>
    </recommendedName>
</protein>
<accession>A0A3B0WTA7</accession>
<feature type="transmembrane region" description="Helical" evidence="4">
    <location>
        <begin position="7"/>
        <end position="32"/>
    </location>
</feature>
<dbReference type="Gene3D" id="3.40.50.150">
    <property type="entry name" value="Vaccinia Virus protein VP39"/>
    <property type="match status" value="1"/>
</dbReference>
<evidence type="ECO:0000313" key="6">
    <source>
        <dbReference type="EMBL" id="VAW58641.1"/>
    </source>
</evidence>
<dbReference type="InterPro" id="IPR029063">
    <property type="entry name" value="SAM-dependent_MTases_sf"/>
</dbReference>
<feature type="transmembrane region" description="Helical" evidence="4">
    <location>
        <begin position="69"/>
        <end position="95"/>
    </location>
</feature>
<dbReference type="PANTHER" id="PTHR43317:SF1">
    <property type="entry name" value="THERMOSPERMINE SYNTHASE ACAULIS5"/>
    <property type="match status" value="1"/>
</dbReference>
<evidence type="ECO:0000256" key="3">
    <source>
        <dbReference type="ARBA" id="ARBA00023115"/>
    </source>
</evidence>
<feature type="transmembrane region" description="Helical" evidence="4">
    <location>
        <begin position="144"/>
        <end position="165"/>
    </location>
</feature>
<dbReference type="CDD" id="cd02440">
    <property type="entry name" value="AdoMet_MTases"/>
    <property type="match status" value="1"/>
</dbReference>
<name>A0A3B0WTA7_9ZZZZ</name>
<dbReference type="Pfam" id="PF01564">
    <property type="entry name" value="Spermine_synth"/>
    <property type="match status" value="1"/>
</dbReference>
<keyword evidence="4" id="KW-0812">Transmembrane</keyword>
<feature type="transmembrane region" description="Helical" evidence="4">
    <location>
        <begin position="101"/>
        <end position="123"/>
    </location>
</feature>
<dbReference type="GO" id="GO:0006596">
    <property type="term" value="P:polyamine biosynthetic process"/>
    <property type="evidence" value="ECO:0007669"/>
    <property type="project" value="UniProtKB-KW"/>
</dbReference>
<evidence type="ECO:0000259" key="5">
    <source>
        <dbReference type="PROSITE" id="PS51006"/>
    </source>
</evidence>
<gene>
    <name evidence="6" type="ORF">MNBD_GAMMA08-2753</name>
</gene>
<keyword evidence="2" id="KW-0808">Transferase</keyword>
<dbReference type="PANTHER" id="PTHR43317">
    <property type="entry name" value="THERMOSPERMINE SYNTHASE ACAULIS5"/>
    <property type="match status" value="1"/>
</dbReference>
<keyword evidence="4" id="KW-1133">Transmembrane helix</keyword>
<feature type="transmembrane region" description="Helical" evidence="4">
    <location>
        <begin position="171"/>
        <end position="189"/>
    </location>
</feature>
<evidence type="ECO:0000256" key="4">
    <source>
        <dbReference type="SAM" id="Phobius"/>
    </source>
</evidence>
<keyword evidence="3" id="KW-0620">Polyamine biosynthesis</keyword>
<organism evidence="6">
    <name type="scientific">hydrothermal vent metagenome</name>
    <dbReference type="NCBI Taxonomy" id="652676"/>
    <lineage>
        <taxon>unclassified sequences</taxon>
        <taxon>metagenomes</taxon>
        <taxon>ecological metagenomes</taxon>
    </lineage>
</organism>
<dbReference type="NCBIfam" id="NF037959">
    <property type="entry name" value="MFS_SpdSyn"/>
    <property type="match status" value="1"/>
</dbReference>
<sequence length="522" mass="57556">MQYKKILTLAFLNGAGIMSFEMICGKMLAPFYGTSLEVWAVTLAVVMSGLAIGYWLGGKYSAKYTEVTSLGSLLFFAAITVALAPLLGKVFFAFAYSQFGISGSILSSIVIILPYMMLAGMVSPILTHIISTDENDSGRSAGKIFSLSTIGGVLATFLTGFWFIPLLGLETAVNILAVIYILMGFVLIIGQSFKTKKVSWVTSALSLLVISTSIISSSSNLYPGVLYRQTGLYGELMVADIPLVYGNQTYARRMFLSNRVGQTNMDTNNGCSLWSYVHHLSTIAGMHPTGSNVLLLGVAGGSIANELAQLSFKVDAVDLDPRVFDVAKKYFRLSEKVNIIEDDARHFLNVSEKKYKLIVIDLFAGEGVPNHILTRESLAIIKKRLNKNGTLIINFHGFLEGDDGRGSRAVYKTLVTEGYNAHFMLTPGEPGARNTLFVASLNQDANFFRSKTYRQTPCSLRWGAKNPPVLIKMQAAMYKNDVVLQDEYPVLDRFNKAAYANWRQYTIEHHLLELNKQGLPFF</sequence>
<reference evidence="6" key="1">
    <citation type="submission" date="2018-06" db="EMBL/GenBank/DDBJ databases">
        <authorList>
            <person name="Zhirakovskaya E."/>
        </authorList>
    </citation>
    <scope>NUCLEOTIDE SEQUENCE</scope>
</reference>